<comment type="caution">
    <text evidence="1">The sequence shown here is derived from an EMBL/GenBank/DDBJ whole genome shotgun (WGS) entry which is preliminary data.</text>
</comment>
<gene>
    <name evidence="1" type="ORF">OFY01_16635</name>
</gene>
<name>A0ABT3TWD4_9ACTN</name>
<reference evidence="1" key="1">
    <citation type="submission" date="2022-10" db="EMBL/GenBank/DDBJ databases">
        <title>Streptomyces beihaiensis sp. nov., a chitin degrading actinobacterium, isolated from shrimp pond soil.</title>
        <authorList>
            <person name="Xie J."/>
            <person name="Shen N."/>
        </authorList>
    </citation>
    <scope>NUCLEOTIDE SEQUENCE</scope>
    <source>
        <strain evidence="1">GXMU-J5</strain>
    </source>
</reference>
<keyword evidence="2" id="KW-1185">Reference proteome</keyword>
<dbReference type="EMBL" id="JAPHNL010000190">
    <property type="protein sequence ID" value="MCX3061357.1"/>
    <property type="molecule type" value="Genomic_DNA"/>
</dbReference>
<proteinExistence type="predicted"/>
<dbReference type="Proteomes" id="UP001163064">
    <property type="component" value="Unassembled WGS sequence"/>
</dbReference>
<dbReference type="RefSeq" id="WP_266600717.1">
    <property type="nucleotide sequence ID" value="NZ_JAPHNL010000190.1"/>
</dbReference>
<evidence type="ECO:0000313" key="2">
    <source>
        <dbReference type="Proteomes" id="UP001163064"/>
    </source>
</evidence>
<accession>A0ABT3TWD4</accession>
<protein>
    <submittedName>
        <fullName evidence="1">MarR family transcriptional regulator</fullName>
    </submittedName>
</protein>
<evidence type="ECO:0000313" key="1">
    <source>
        <dbReference type="EMBL" id="MCX3061357.1"/>
    </source>
</evidence>
<sequence length="150" mass="16678">MGAARRLVDADTGELILYAPYAFSGAHIQVDKARVAAITESKEFTPSQKFLVLWWIGISPEGMAPLRATGADIAKKVGMTTDAVGKINRKLFERRILIERGRIGNYRLYRISPYIAFHGSGAEQREAIKTCNPPDIPGFDNNTPTRWEAQ</sequence>
<organism evidence="1 2">
    <name type="scientific">Streptomyces beihaiensis</name>
    <dbReference type="NCBI Taxonomy" id="2984495"/>
    <lineage>
        <taxon>Bacteria</taxon>
        <taxon>Bacillati</taxon>
        <taxon>Actinomycetota</taxon>
        <taxon>Actinomycetes</taxon>
        <taxon>Kitasatosporales</taxon>
        <taxon>Streptomycetaceae</taxon>
        <taxon>Streptomyces</taxon>
    </lineage>
</organism>